<dbReference type="InterPro" id="IPR012171">
    <property type="entry name" value="Fatty_acid_desaturase"/>
</dbReference>
<dbReference type="PANTHER" id="PTHR19353">
    <property type="entry name" value="FATTY ACID DESATURASE 2"/>
    <property type="match status" value="1"/>
</dbReference>
<evidence type="ECO:0000259" key="1">
    <source>
        <dbReference type="Pfam" id="PF00487"/>
    </source>
</evidence>
<dbReference type="GO" id="GO:0008610">
    <property type="term" value="P:lipid biosynthetic process"/>
    <property type="evidence" value="ECO:0007669"/>
    <property type="project" value="UniProtKB-ARBA"/>
</dbReference>
<dbReference type="InParanoid" id="A0A1I4J4V3"/>
<dbReference type="InterPro" id="IPR005804">
    <property type="entry name" value="FA_desaturase_dom"/>
</dbReference>
<gene>
    <name evidence="2" type="ORF">SAMN04488085_11442</name>
</gene>
<reference evidence="2 3" key="1">
    <citation type="submission" date="2016-10" db="EMBL/GenBank/DDBJ databases">
        <authorList>
            <person name="de Groot N.N."/>
        </authorList>
    </citation>
    <scope>NUCLEOTIDE SEQUENCE [LARGE SCALE GENOMIC DNA]</scope>
    <source>
        <strain evidence="2 3">DSM 45317</strain>
    </source>
</reference>
<organism evidence="2 3">
    <name type="scientific">Geodermatophilus ruber</name>
    <dbReference type="NCBI Taxonomy" id="504800"/>
    <lineage>
        <taxon>Bacteria</taxon>
        <taxon>Bacillati</taxon>
        <taxon>Actinomycetota</taxon>
        <taxon>Actinomycetes</taxon>
        <taxon>Geodermatophilales</taxon>
        <taxon>Geodermatophilaceae</taxon>
        <taxon>Geodermatophilus</taxon>
    </lineage>
</organism>
<dbReference type="CDD" id="cd03506">
    <property type="entry name" value="Delta6-FADS-like"/>
    <property type="match status" value="1"/>
</dbReference>
<evidence type="ECO:0000313" key="3">
    <source>
        <dbReference type="Proteomes" id="UP000199152"/>
    </source>
</evidence>
<evidence type="ECO:0000313" key="2">
    <source>
        <dbReference type="EMBL" id="SFL61267.1"/>
    </source>
</evidence>
<dbReference type="PANTHER" id="PTHR19353:SF19">
    <property type="entry name" value="DELTA(5) FATTY ACID DESATURASE C-RELATED"/>
    <property type="match status" value="1"/>
</dbReference>
<proteinExistence type="predicted"/>
<dbReference type="Proteomes" id="UP000199152">
    <property type="component" value="Unassembled WGS sequence"/>
</dbReference>
<feature type="domain" description="Fatty acid desaturase" evidence="1">
    <location>
        <begin position="72"/>
        <end position="339"/>
    </location>
</feature>
<dbReference type="STRING" id="504800.SAMN04488085_11442"/>
<sequence length="398" mass="44993">MTALQKKPVNPIAHLSADDIELIGKELDEIRQGVIDGRGEADARYIRKVIDVHRKLELGSRAVLLASGFPPAWIVGTIGLSVAKILENMEIGHNILHGQWDWMRDPKIHSTTWEWDMASPAAQWKHSHNELHHTYTNVIGKDNDLGYGIMRVDEDQPWHPFHLGQPVWSFINACFFEYGIAAYDLELGAVIAKKQTKDPEFRARAKAVLRKIGKQVAKDYVAHPLLSGPNFVSTLAANFTANIVRNLWSNSVILCGHFPEGVETFEKKSIDGETRGEWYLRQMLGSANISGSKAMHILTGNLSHQIEHHLFPDLPSNRYAEIAPRIRDLFDRYGLNYHSAPLPKQVASAWHKIIRLSLPNGWLERTTPRNLPSQLVTLYKMTTGGPKVRRRLQRLLAA</sequence>
<dbReference type="OrthoDB" id="104711at2"/>
<accession>A0A1I4J4V3</accession>
<dbReference type="EMBL" id="FOSW01000014">
    <property type="protein sequence ID" value="SFL61267.1"/>
    <property type="molecule type" value="Genomic_DNA"/>
</dbReference>
<dbReference type="RefSeq" id="WP_091328216.1">
    <property type="nucleotide sequence ID" value="NZ_FOSW01000014.1"/>
</dbReference>
<name>A0A1I4J4V3_9ACTN</name>
<dbReference type="FunCoup" id="A0A1I4J4V3">
    <property type="interactions" value="20"/>
</dbReference>
<dbReference type="GO" id="GO:0016020">
    <property type="term" value="C:membrane"/>
    <property type="evidence" value="ECO:0007669"/>
    <property type="project" value="TreeGrafter"/>
</dbReference>
<dbReference type="AlphaFoldDB" id="A0A1I4J4V3"/>
<dbReference type="Pfam" id="PF00487">
    <property type="entry name" value="FA_desaturase"/>
    <property type="match status" value="1"/>
</dbReference>
<dbReference type="GO" id="GO:0016717">
    <property type="term" value="F:oxidoreductase activity, acting on paired donors, with oxidation of a pair of donors resulting in the reduction of molecular oxygen to two molecules of water"/>
    <property type="evidence" value="ECO:0007669"/>
    <property type="project" value="TreeGrafter"/>
</dbReference>
<keyword evidence="3" id="KW-1185">Reference proteome</keyword>
<protein>
    <submittedName>
        <fullName evidence="2">Linoleoyl-CoA desaturase</fullName>
    </submittedName>
</protein>